<comment type="caution">
    <text evidence="3">The sequence shown here is derived from an EMBL/GenBank/DDBJ whole genome shotgun (WGS) entry which is preliminary data.</text>
</comment>
<evidence type="ECO:0000313" key="4">
    <source>
        <dbReference type="Proteomes" id="UP000664521"/>
    </source>
</evidence>
<accession>A0A8H3IW45</accession>
<proteinExistence type="predicted"/>
<keyword evidence="4" id="KW-1185">Reference proteome</keyword>
<reference evidence="3" key="1">
    <citation type="submission" date="2021-03" db="EMBL/GenBank/DDBJ databases">
        <authorList>
            <person name="Tagirdzhanova G."/>
        </authorList>
    </citation>
    <scope>NUCLEOTIDE SEQUENCE</scope>
</reference>
<dbReference type="EMBL" id="CAJPDS010000079">
    <property type="protein sequence ID" value="CAF9935048.1"/>
    <property type="molecule type" value="Genomic_DNA"/>
</dbReference>
<name>A0A8H3IW45_9LECA</name>
<feature type="region of interest" description="Disordered" evidence="1">
    <location>
        <begin position="1"/>
        <end position="69"/>
    </location>
</feature>
<evidence type="ECO:0000256" key="2">
    <source>
        <dbReference type="SAM" id="Phobius"/>
    </source>
</evidence>
<dbReference type="OrthoDB" id="5243606at2759"/>
<gene>
    <name evidence="3" type="ORF">HETSPECPRED_009447</name>
</gene>
<keyword evidence="2" id="KW-0812">Transmembrane</keyword>
<evidence type="ECO:0000313" key="3">
    <source>
        <dbReference type="EMBL" id="CAF9935048.1"/>
    </source>
</evidence>
<evidence type="ECO:0000256" key="1">
    <source>
        <dbReference type="SAM" id="MobiDB-lite"/>
    </source>
</evidence>
<organism evidence="3 4">
    <name type="scientific">Heterodermia speciosa</name>
    <dbReference type="NCBI Taxonomy" id="116794"/>
    <lineage>
        <taxon>Eukaryota</taxon>
        <taxon>Fungi</taxon>
        <taxon>Dikarya</taxon>
        <taxon>Ascomycota</taxon>
        <taxon>Pezizomycotina</taxon>
        <taxon>Lecanoromycetes</taxon>
        <taxon>OSLEUM clade</taxon>
        <taxon>Lecanoromycetidae</taxon>
        <taxon>Caliciales</taxon>
        <taxon>Physciaceae</taxon>
        <taxon>Heterodermia</taxon>
    </lineage>
</organism>
<feature type="transmembrane region" description="Helical" evidence="2">
    <location>
        <begin position="75"/>
        <end position="94"/>
    </location>
</feature>
<feature type="compositionally biased region" description="Polar residues" evidence="1">
    <location>
        <begin position="1"/>
        <end position="20"/>
    </location>
</feature>
<sequence>MTSNLPSTHSEVASLDTTIATDLEKHTMKPVDKESSETASMKSDLEKQTPKAIEPASDAQDLGDERQYPPKNETMLVMISLYFTMFLMALVSAVQAKAIPKLGSSLIPMQDRTIIATAIPYITDDFHSFGDVGW</sequence>
<feature type="compositionally biased region" description="Basic and acidic residues" evidence="1">
    <location>
        <begin position="22"/>
        <end position="36"/>
    </location>
</feature>
<dbReference type="Proteomes" id="UP000664521">
    <property type="component" value="Unassembled WGS sequence"/>
</dbReference>
<keyword evidence="2" id="KW-1133">Transmembrane helix</keyword>
<keyword evidence="2" id="KW-0472">Membrane</keyword>
<dbReference type="AlphaFoldDB" id="A0A8H3IW45"/>
<protein>
    <submittedName>
        <fullName evidence="3">Uncharacterized protein</fullName>
    </submittedName>
</protein>